<evidence type="ECO:0000313" key="8">
    <source>
        <dbReference type="Proteomes" id="UP000243515"/>
    </source>
</evidence>
<keyword evidence="1" id="KW-0479">Metal-binding</keyword>
<dbReference type="EMBL" id="NPHW01004972">
    <property type="protein sequence ID" value="OXV07268.1"/>
    <property type="molecule type" value="Genomic_DNA"/>
</dbReference>
<name>A0A232LTD2_9EURO</name>
<dbReference type="PROSITE" id="PS00028">
    <property type="entry name" value="ZINC_FINGER_C2H2_1"/>
    <property type="match status" value="1"/>
</dbReference>
<evidence type="ECO:0000259" key="6">
    <source>
        <dbReference type="PROSITE" id="PS50157"/>
    </source>
</evidence>
<evidence type="ECO:0000256" key="5">
    <source>
        <dbReference type="PROSITE-ProRule" id="PRU00042"/>
    </source>
</evidence>
<evidence type="ECO:0000256" key="3">
    <source>
        <dbReference type="ARBA" id="ARBA00022771"/>
    </source>
</evidence>
<keyword evidence="8" id="KW-1185">Reference proteome</keyword>
<keyword evidence="4" id="KW-0862">Zinc</keyword>
<dbReference type="Pfam" id="PF00096">
    <property type="entry name" value="zf-C2H2"/>
    <property type="match status" value="1"/>
</dbReference>
<evidence type="ECO:0000313" key="7">
    <source>
        <dbReference type="EMBL" id="OXV07268.1"/>
    </source>
</evidence>
<proteinExistence type="predicted"/>
<evidence type="ECO:0000256" key="4">
    <source>
        <dbReference type="ARBA" id="ARBA00022833"/>
    </source>
</evidence>
<dbReference type="FunFam" id="3.30.160.60:FF:000100">
    <property type="entry name" value="Zinc finger 45-like"/>
    <property type="match status" value="1"/>
</dbReference>
<dbReference type="Proteomes" id="UP000243515">
    <property type="component" value="Unassembled WGS sequence"/>
</dbReference>
<dbReference type="PROSITE" id="PS50157">
    <property type="entry name" value="ZINC_FINGER_C2H2_2"/>
    <property type="match status" value="1"/>
</dbReference>
<dbReference type="GO" id="GO:0008270">
    <property type="term" value="F:zinc ion binding"/>
    <property type="evidence" value="ECO:0007669"/>
    <property type="project" value="UniProtKB-KW"/>
</dbReference>
<comment type="caution">
    <text evidence="7">The sequence shown here is derived from an EMBL/GenBank/DDBJ whole genome shotgun (WGS) entry which is preliminary data.</text>
</comment>
<dbReference type="SMART" id="SM00355">
    <property type="entry name" value="ZnF_C2H2"/>
    <property type="match status" value="2"/>
</dbReference>
<organism evidence="7 8">
    <name type="scientific">Elaphomyces granulatus</name>
    <dbReference type="NCBI Taxonomy" id="519963"/>
    <lineage>
        <taxon>Eukaryota</taxon>
        <taxon>Fungi</taxon>
        <taxon>Dikarya</taxon>
        <taxon>Ascomycota</taxon>
        <taxon>Pezizomycotina</taxon>
        <taxon>Eurotiomycetes</taxon>
        <taxon>Eurotiomycetidae</taxon>
        <taxon>Eurotiales</taxon>
        <taxon>Elaphomycetaceae</taxon>
        <taxon>Elaphomyces</taxon>
    </lineage>
</organism>
<keyword evidence="3 5" id="KW-0863">Zinc-finger</keyword>
<dbReference type="OrthoDB" id="2687452at2759"/>
<sequence length="128" mass="14827">MSCDTNHSFNDESQFLPQFEDHYQHLDVNYLPLENSPPEDTVSRAGSTKRKAFVCEICQKGFTRPADLKRHQSTVHAPVFTDCPQDDCTRKGRNGFTRKDHLIEHARQFHRLPIKKRKCSKRSLGQEG</sequence>
<keyword evidence="2" id="KW-0677">Repeat</keyword>
<evidence type="ECO:0000256" key="2">
    <source>
        <dbReference type="ARBA" id="ARBA00022737"/>
    </source>
</evidence>
<dbReference type="InterPro" id="IPR036236">
    <property type="entry name" value="Znf_C2H2_sf"/>
</dbReference>
<dbReference type="Gene3D" id="3.30.160.60">
    <property type="entry name" value="Classic Zinc Finger"/>
    <property type="match status" value="1"/>
</dbReference>
<accession>A0A232LTD2</accession>
<feature type="domain" description="C2H2-type" evidence="6">
    <location>
        <begin position="53"/>
        <end position="77"/>
    </location>
</feature>
<reference evidence="7 8" key="1">
    <citation type="journal article" date="2015" name="Environ. Microbiol.">
        <title>Metagenome sequence of Elaphomyces granulatus from sporocarp tissue reveals Ascomycota ectomycorrhizal fingerprints of genome expansion and a Proteobacteria-rich microbiome.</title>
        <authorList>
            <person name="Quandt C.A."/>
            <person name="Kohler A."/>
            <person name="Hesse C.N."/>
            <person name="Sharpton T.J."/>
            <person name="Martin F."/>
            <person name="Spatafora J.W."/>
        </authorList>
    </citation>
    <scope>NUCLEOTIDE SEQUENCE [LARGE SCALE GENOMIC DNA]</scope>
    <source>
        <strain evidence="7 8">OSC145934</strain>
    </source>
</reference>
<gene>
    <name evidence="7" type="ORF">Egran_04962</name>
</gene>
<dbReference type="SUPFAM" id="SSF57667">
    <property type="entry name" value="beta-beta-alpha zinc fingers"/>
    <property type="match status" value="1"/>
</dbReference>
<dbReference type="AlphaFoldDB" id="A0A232LTD2"/>
<protein>
    <recommendedName>
        <fullName evidence="6">C2H2-type domain-containing protein</fullName>
    </recommendedName>
</protein>
<evidence type="ECO:0000256" key="1">
    <source>
        <dbReference type="ARBA" id="ARBA00022723"/>
    </source>
</evidence>
<dbReference type="InterPro" id="IPR013087">
    <property type="entry name" value="Znf_C2H2_type"/>
</dbReference>